<reference evidence="1" key="1">
    <citation type="journal article" date="2020" name="Stud. Mycol.">
        <title>101 Dothideomycetes genomes: a test case for predicting lifestyles and emergence of pathogens.</title>
        <authorList>
            <person name="Haridas S."/>
            <person name="Albert R."/>
            <person name="Binder M."/>
            <person name="Bloem J."/>
            <person name="Labutti K."/>
            <person name="Salamov A."/>
            <person name="Andreopoulos B."/>
            <person name="Baker S."/>
            <person name="Barry K."/>
            <person name="Bills G."/>
            <person name="Bluhm B."/>
            <person name="Cannon C."/>
            <person name="Castanera R."/>
            <person name="Culley D."/>
            <person name="Daum C."/>
            <person name="Ezra D."/>
            <person name="Gonzalez J."/>
            <person name="Henrissat B."/>
            <person name="Kuo A."/>
            <person name="Liang C."/>
            <person name="Lipzen A."/>
            <person name="Lutzoni F."/>
            <person name="Magnuson J."/>
            <person name="Mondo S."/>
            <person name="Nolan M."/>
            <person name="Ohm R."/>
            <person name="Pangilinan J."/>
            <person name="Park H.-J."/>
            <person name="Ramirez L."/>
            <person name="Alfaro M."/>
            <person name="Sun H."/>
            <person name="Tritt A."/>
            <person name="Yoshinaga Y."/>
            <person name="Zwiers L.-H."/>
            <person name="Turgeon B."/>
            <person name="Goodwin S."/>
            <person name="Spatafora J."/>
            <person name="Crous P."/>
            <person name="Grigoriev I."/>
        </authorList>
    </citation>
    <scope>NUCLEOTIDE SEQUENCE</scope>
    <source>
        <strain evidence="1">CBS 627.86</strain>
    </source>
</reference>
<organism evidence="1 2">
    <name type="scientific">Lophiotrema nucula</name>
    <dbReference type="NCBI Taxonomy" id="690887"/>
    <lineage>
        <taxon>Eukaryota</taxon>
        <taxon>Fungi</taxon>
        <taxon>Dikarya</taxon>
        <taxon>Ascomycota</taxon>
        <taxon>Pezizomycotina</taxon>
        <taxon>Dothideomycetes</taxon>
        <taxon>Pleosporomycetidae</taxon>
        <taxon>Pleosporales</taxon>
        <taxon>Lophiotremataceae</taxon>
        <taxon>Lophiotrema</taxon>
    </lineage>
</organism>
<accession>A0A6A5Z453</accession>
<dbReference type="EMBL" id="ML977327">
    <property type="protein sequence ID" value="KAF2113866.1"/>
    <property type="molecule type" value="Genomic_DNA"/>
</dbReference>
<evidence type="ECO:0000313" key="1">
    <source>
        <dbReference type="EMBL" id="KAF2113866.1"/>
    </source>
</evidence>
<dbReference type="AlphaFoldDB" id="A0A6A5Z453"/>
<dbReference type="PANTHER" id="PTHR42085:SF1">
    <property type="entry name" value="F-BOX DOMAIN-CONTAINING PROTEIN"/>
    <property type="match status" value="1"/>
</dbReference>
<name>A0A6A5Z453_9PLEO</name>
<dbReference type="OrthoDB" id="3799754at2759"/>
<dbReference type="PANTHER" id="PTHR42085">
    <property type="entry name" value="F-BOX DOMAIN-CONTAINING PROTEIN"/>
    <property type="match status" value="1"/>
</dbReference>
<sequence>MPELRAKRFQFLQLPRELRDQIYEYYLHDDDGLFYHYAPGGGKLQYCTNEKQAQLQGLLLTCRTIANEARLSLLSTNAITFTPILSDNDGAEFRGLRSRAGRFEALLNYTRRAKMHMLSLVAPYVTLSTLDQVTERYPSVARYYRSLIRQFQRGHEQGCSAATPLEFHFETDPIVRYQFSVAFCDAIQYTLDLVSIHPDFDRLTAMSCTTDLVPEHTPSIFLAGTHEKVLAWRPEWWAIPTDADLALETSLAESPPLDEWNTPEPPAPISWYFSATAAAINCFKHLRKNDRRCIKKVFIREDRKGVGHPECHVRGLLCYCAENPALRVEIHVGIWTNLVPSVWLEYKSDGPRPADKLTSDRFLVSFADWVVELTPLAATSQQSITFILEGNSQETNLVWNIIKSVAGLQEAMAASDQCRANRDDSLSGIIHPLLEIGVDHDALFPRARLQVPSDLPQSFANEIRRIVDGTSVVHFDGDPGEIWELHELVRTRKEWSILQFWEEWYSLQRPLPFPPGGIKKYLESYGCTWYSSQEA</sequence>
<proteinExistence type="predicted"/>
<dbReference type="Proteomes" id="UP000799770">
    <property type="component" value="Unassembled WGS sequence"/>
</dbReference>
<protein>
    <submittedName>
        <fullName evidence="1">Uncharacterized protein</fullName>
    </submittedName>
</protein>
<gene>
    <name evidence="1" type="ORF">BDV96DRAFT_578433</name>
</gene>
<keyword evidence="2" id="KW-1185">Reference proteome</keyword>
<evidence type="ECO:0000313" key="2">
    <source>
        <dbReference type="Proteomes" id="UP000799770"/>
    </source>
</evidence>
<dbReference type="InterPro" id="IPR038883">
    <property type="entry name" value="AN11006-like"/>
</dbReference>